<proteinExistence type="predicted"/>
<evidence type="ECO:0000313" key="3">
    <source>
        <dbReference type="Proteomes" id="UP000326169"/>
    </source>
</evidence>
<feature type="compositionally biased region" description="Basic residues" evidence="1">
    <location>
        <begin position="761"/>
        <end position="770"/>
    </location>
</feature>
<evidence type="ECO:0008006" key="4">
    <source>
        <dbReference type="Google" id="ProtNLM"/>
    </source>
</evidence>
<feature type="compositionally biased region" description="Polar residues" evidence="1">
    <location>
        <begin position="771"/>
        <end position="790"/>
    </location>
</feature>
<dbReference type="Proteomes" id="UP000326169">
    <property type="component" value="Unassembled WGS sequence"/>
</dbReference>
<reference evidence="2 3" key="1">
    <citation type="journal article" date="2019" name="J Genomics">
        <title>The Draft Genome of a Hydrogen-producing Cyanobacterium, Arthrospira platensis NIES-46.</title>
        <authorList>
            <person name="Suzuki S."/>
            <person name="Yamaguchi H."/>
            <person name="Kawachi M."/>
        </authorList>
    </citation>
    <scope>NUCLEOTIDE SEQUENCE [LARGE SCALE GENOMIC DNA]</scope>
    <source>
        <strain evidence="2 3">NIES-46</strain>
    </source>
</reference>
<accession>A0A5M3T845</accession>
<dbReference type="RefSeq" id="WP_014277491.1">
    <property type="nucleotide sequence ID" value="NZ_BIMW01000122.1"/>
</dbReference>
<dbReference type="NCBIfam" id="TIGR04096">
    <property type="entry name" value="dnd_rel_methyl"/>
    <property type="match status" value="2"/>
</dbReference>
<dbReference type="GeneID" id="301683914"/>
<feature type="region of interest" description="Disordered" evidence="1">
    <location>
        <begin position="761"/>
        <end position="790"/>
    </location>
</feature>
<dbReference type="EMBL" id="BIMW01000122">
    <property type="protein sequence ID" value="GCE95047.1"/>
    <property type="molecule type" value="Genomic_DNA"/>
</dbReference>
<gene>
    <name evidence="2" type="ORF">NIES46_31080</name>
</gene>
<comment type="caution">
    <text evidence="2">The sequence shown here is derived from an EMBL/GenBank/DDBJ whole genome shotgun (WGS) entry which is preliminary data.</text>
</comment>
<organism evidence="2 3">
    <name type="scientific">Limnospira platensis NIES-46</name>
    <dbReference type="NCBI Taxonomy" id="1236695"/>
    <lineage>
        <taxon>Bacteria</taxon>
        <taxon>Bacillati</taxon>
        <taxon>Cyanobacteriota</taxon>
        <taxon>Cyanophyceae</taxon>
        <taxon>Oscillatoriophycideae</taxon>
        <taxon>Oscillatoriales</taxon>
        <taxon>Sirenicapillariaceae</taxon>
        <taxon>Limnospira</taxon>
    </lineage>
</organism>
<name>A0A5M3T845_LIMPL</name>
<dbReference type="InterPro" id="IPR024019">
    <property type="entry name" value="CHP04096"/>
</dbReference>
<keyword evidence="3" id="KW-1185">Reference proteome</keyword>
<evidence type="ECO:0000313" key="2">
    <source>
        <dbReference type="EMBL" id="GCE95047.1"/>
    </source>
</evidence>
<protein>
    <recommendedName>
        <fullName evidence="4">DNA phosphorothioation-associated methyltransferase</fullName>
    </recommendedName>
</protein>
<sequence length="790" mass="90510">MNSHDVIQCSSDSWDFAINHRLTRGLNVHPTADDLILYLALKAVEFQLPPQINRFSDLSAQWHEEIDRTFGSYQQACVAVNQLLLGLHELRAIAHCCHQSPIGKKLPVALYVHISALNRLDPLLRLYEHLARQALNPPPPTTLIKFHTDKPIISYLFYPDFDTDAHPDLATSYQVLVPRGRVNFSNYTNSNNPPILHRKETFVAAEYPLYESFNQLTKMEENLGLLSKKTRLYSSIGTRQGWLNHLARCGVAIQDHQVVYLSDQEVETVRITPRIERHKAAIIRKSLSRPVRLALEAGLFRENSSFFDYGCGYGGDLKQISDRGYLSAGWDPYYSPETPQVVSEIVNLGYVINVIECQVERREALIRAWELTQRVLIVAAQILIDDCDRGIIAYGDGVITNRNTFQKYYQQEELKIYIDQVLNVDSIPIDLGVYVVFRDESEAEDFRASRFRSRVSSPRICAQVKRFEEYQELLQPLIEFLCDRGRLPVGAELQQTSEIEAEFGTIKRAFKVIMQATNSPEWEQVADRRRQDLLVYLALSHFGKRRKLSDLSEQVKNDIKGLFGSYKKACALADVMLYSMGNPDIIAECCYNSDIGQKRQNSLWVHISALEKLDPLLRVYEGCAHRTIGRLEGTTLIKFHIKTPKITYLFYPDFDTNPHPVLQTKMAIDLRDLQVSYRSYQGANAPILYAKEAFVTPDYPSYEKFAKLTSQEQDWGLLDDKSAIQTLGGWLKCLEEHCAEIRGHRVYWRSDADPYQVKLIKSARRNRRQKSQSVTDHTGTENGDTTPSEE</sequence>
<evidence type="ECO:0000256" key="1">
    <source>
        <dbReference type="SAM" id="MobiDB-lite"/>
    </source>
</evidence>